<dbReference type="OrthoDB" id="4550754at2"/>
<dbReference type="InterPro" id="IPR037401">
    <property type="entry name" value="SnoaL-like"/>
</dbReference>
<gene>
    <name evidence="2" type="ORF">MINT15_32910</name>
</gene>
<organism evidence="2 3">
    <name type="scientific">Saccharomonospora viridis</name>
    <dbReference type="NCBI Taxonomy" id="1852"/>
    <lineage>
        <taxon>Bacteria</taxon>
        <taxon>Bacillati</taxon>
        <taxon>Actinomycetota</taxon>
        <taxon>Actinomycetes</taxon>
        <taxon>Pseudonocardiales</taxon>
        <taxon>Pseudonocardiaceae</taxon>
        <taxon>Saccharomonospora</taxon>
    </lineage>
</organism>
<protein>
    <recommendedName>
        <fullName evidence="1">SnoaL-like domain-containing protein</fullName>
    </recommendedName>
</protein>
<comment type="caution">
    <text evidence="2">The sequence shown here is derived from an EMBL/GenBank/DDBJ whole genome shotgun (WGS) entry which is preliminary data.</text>
</comment>
<dbReference type="InterPro" id="IPR032710">
    <property type="entry name" value="NTF2-like_dom_sf"/>
</dbReference>
<dbReference type="Gene3D" id="3.10.450.50">
    <property type="match status" value="1"/>
</dbReference>
<reference evidence="2 3" key="1">
    <citation type="submission" date="2014-10" db="EMBL/GenBank/DDBJ databases">
        <title>Genome sequence of Micropolyspora internatus JCM3315.</title>
        <authorList>
            <person name="Shin S.-K."/>
            <person name="Yi H."/>
        </authorList>
    </citation>
    <scope>NUCLEOTIDE SEQUENCE [LARGE SCALE GENOMIC DNA]</scope>
    <source>
        <strain evidence="2 3">JCM 3315</strain>
    </source>
</reference>
<evidence type="ECO:0000313" key="2">
    <source>
        <dbReference type="EMBL" id="KHF43089.1"/>
    </source>
</evidence>
<dbReference type="SUPFAM" id="SSF54427">
    <property type="entry name" value="NTF2-like"/>
    <property type="match status" value="1"/>
</dbReference>
<dbReference type="Proteomes" id="UP000030848">
    <property type="component" value="Unassembled WGS sequence"/>
</dbReference>
<dbReference type="AlphaFoldDB" id="A0A837D5I6"/>
<proteinExistence type="predicted"/>
<evidence type="ECO:0000259" key="1">
    <source>
        <dbReference type="Pfam" id="PF12680"/>
    </source>
</evidence>
<name>A0A837D5I6_9PSEU</name>
<accession>A0A837D5I6</accession>
<dbReference type="Pfam" id="PF12680">
    <property type="entry name" value="SnoaL_2"/>
    <property type="match status" value="1"/>
</dbReference>
<dbReference type="RefSeq" id="WP_037312089.1">
    <property type="nucleotide sequence ID" value="NZ_FOWS01000001.1"/>
</dbReference>
<sequence>MSVELREANKQLVRDYIEGINRWDFDAMREMLADDFVFEQPFAAPGMQKRYEGPDALLNFQRRVSKMIITENLHDVWLDTLYSDPGEVIATYKSDMEMADKSLRYANDYICRFTVRDGKLTRFLEYYDTGRLITGFGGTIDAPEIR</sequence>
<feature type="domain" description="SnoaL-like" evidence="1">
    <location>
        <begin position="13"/>
        <end position="122"/>
    </location>
</feature>
<evidence type="ECO:0000313" key="3">
    <source>
        <dbReference type="Proteomes" id="UP000030848"/>
    </source>
</evidence>
<dbReference type="EMBL" id="JRZE01000006">
    <property type="protein sequence ID" value="KHF43089.1"/>
    <property type="molecule type" value="Genomic_DNA"/>
</dbReference>